<evidence type="ECO:0000259" key="2">
    <source>
        <dbReference type="PROSITE" id="PS50076"/>
    </source>
</evidence>
<protein>
    <recommendedName>
        <fullName evidence="2">J domain-containing protein</fullName>
    </recommendedName>
</protein>
<name>K0RCB9_THAOC</name>
<dbReference type="PROSITE" id="PS50076">
    <property type="entry name" value="DNAJ_2"/>
    <property type="match status" value="1"/>
</dbReference>
<feature type="domain" description="J" evidence="2">
    <location>
        <begin position="27"/>
        <end position="99"/>
    </location>
</feature>
<dbReference type="CDD" id="cd06257">
    <property type="entry name" value="DnaJ"/>
    <property type="match status" value="1"/>
</dbReference>
<dbReference type="eggNOG" id="ENOG502TC4B">
    <property type="taxonomic scope" value="Eukaryota"/>
</dbReference>
<dbReference type="OMA" id="NEETSCR"/>
<sequence>MLANPNGLMPSPWTSRWFPAKRTFASCPFNVLGLKNGRSNNTRTAVDRLDQKSISYKQVQMRFRELAKQYHPDTAKNKGSVEDFNVIRQAFESIKEGEDGVAVLVEDSRFFSGQEENEETSCRDHAFSEEEQNGFLHSSVNPSVLHEVAEVARTMNASGLDKGGMWAYATMIRNQAENASKGLPPLRVEGGNSEGTQEPKRRRRRK</sequence>
<dbReference type="InterPro" id="IPR036869">
    <property type="entry name" value="J_dom_sf"/>
</dbReference>
<dbReference type="OrthoDB" id="10250354at2759"/>
<accession>K0RCB9</accession>
<keyword evidence="4" id="KW-1185">Reference proteome</keyword>
<comment type="caution">
    <text evidence="3">The sequence shown here is derived from an EMBL/GenBank/DDBJ whole genome shotgun (WGS) entry which is preliminary data.</text>
</comment>
<dbReference type="EMBL" id="AGNL01041739">
    <property type="protein sequence ID" value="EJK51378.1"/>
    <property type="molecule type" value="Genomic_DNA"/>
</dbReference>
<organism evidence="3 4">
    <name type="scientific">Thalassiosira oceanica</name>
    <name type="common">Marine diatom</name>
    <dbReference type="NCBI Taxonomy" id="159749"/>
    <lineage>
        <taxon>Eukaryota</taxon>
        <taxon>Sar</taxon>
        <taxon>Stramenopiles</taxon>
        <taxon>Ochrophyta</taxon>
        <taxon>Bacillariophyta</taxon>
        <taxon>Coscinodiscophyceae</taxon>
        <taxon>Thalassiosirophycidae</taxon>
        <taxon>Thalassiosirales</taxon>
        <taxon>Thalassiosiraceae</taxon>
        <taxon>Thalassiosira</taxon>
    </lineage>
</organism>
<reference evidence="3 4" key="1">
    <citation type="journal article" date="2012" name="Genome Biol.">
        <title>Genome and low-iron response of an oceanic diatom adapted to chronic iron limitation.</title>
        <authorList>
            <person name="Lommer M."/>
            <person name="Specht M."/>
            <person name="Roy A.S."/>
            <person name="Kraemer L."/>
            <person name="Andreson R."/>
            <person name="Gutowska M.A."/>
            <person name="Wolf J."/>
            <person name="Bergner S.V."/>
            <person name="Schilhabel M.B."/>
            <person name="Klostermeier U.C."/>
            <person name="Beiko R.G."/>
            <person name="Rosenstiel P."/>
            <person name="Hippler M."/>
            <person name="Laroche J."/>
        </authorList>
    </citation>
    <scope>NUCLEOTIDE SEQUENCE [LARGE SCALE GENOMIC DNA]</scope>
    <source>
        <strain evidence="3 4">CCMP1005</strain>
    </source>
</reference>
<dbReference type="Proteomes" id="UP000266841">
    <property type="component" value="Unassembled WGS sequence"/>
</dbReference>
<evidence type="ECO:0000313" key="4">
    <source>
        <dbReference type="Proteomes" id="UP000266841"/>
    </source>
</evidence>
<dbReference type="AlphaFoldDB" id="K0RCB9"/>
<evidence type="ECO:0000256" key="1">
    <source>
        <dbReference type="SAM" id="MobiDB-lite"/>
    </source>
</evidence>
<gene>
    <name evidence="3" type="ORF">THAOC_29450</name>
</gene>
<dbReference type="InterPro" id="IPR001623">
    <property type="entry name" value="DnaJ_domain"/>
</dbReference>
<dbReference type="Gene3D" id="1.10.287.110">
    <property type="entry name" value="DnaJ domain"/>
    <property type="match status" value="1"/>
</dbReference>
<dbReference type="Pfam" id="PF00226">
    <property type="entry name" value="DnaJ"/>
    <property type="match status" value="1"/>
</dbReference>
<feature type="non-terminal residue" evidence="3">
    <location>
        <position position="206"/>
    </location>
</feature>
<evidence type="ECO:0000313" key="3">
    <source>
        <dbReference type="EMBL" id="EJK51378.1"/>
    </source>
</evidence>
<proteinExistence type="predicted"/>
<feature type="region of interest" description="Disordered" evidence="1">
    <location>
        <begin position="179"/>
        <end position="206"/>
    </location>
</feature>
<dbReference type="SUPFAM" id="SSF46565">
    <property type="entry name" value="Chaperone J-domain"/>
    <property type="match status" value="1"/>
</dbReference>